<dbReference type="NCBIfam" id="TIGR03061">
    <property type="entry name" value="pip_yhgE_Nterm"/>
    <property type="match status" value="1"/>
</dbReference>
<evidence type="ECO:0000256" key="3">
    <source>
        <dbReference type="ARBA" id="ARBA00022989"/>
    </source>
</evidence>
<feature type="transmembrane region" description="Helical" evidence="6">
    <location>
        <begin position="571"/>
        <end position="591"/>
    </location>
</feature>
<evidence type="ECO:0000256" key="4">
    <source>
        <dbReference type="ARBA" id="ARBA00023136"/>
    </source>
</evidence>
<gene>
    <name evidence="8" type="ORF">C1706_04360</name>
</gene>
<dbReference type="InterPro" id="IPR023908">
    <property type="entry name" value="xxxLxxG_rpt"/>
</dbReference>
<sequence>MPPWRTSEPSGRESPPSPLTANPSSRPPLNEPSSPTTPSSSTWNRRPDMWDSANNPLSLARFELKRFRGPLPRLALGFILLIPLLYGCIYLAGNWDPYGRLDRVPVAVVNHDVPTTVNDSSVAAGKDFVDSLHRANTFDFIDTDATEAADGLSRGRYYLVITVPESFSTDLVSGQGTDPRRAQIMLQRNDANGFVIGTITNSAQNSIARAIDETAVRSYFEAVFANLATIRDGMTQAADGAAQLDTGLASAHEGSTQLRSGTATAASGADSLVTGATQVATGSATARDGSKQLASGLDQLSSGAGTLSSGATQVAGGTQQLADTLDPILGMAADKLPAIQDRVTRASATIADVSDKLAQGSSSSISGHTASALADLDALIADHPELASNPRIQRLRDSLEHADSTATTVSTDLTAAAADAAAANKAIQGAGDLSAKATEAKAKIDQLNDGAHQVAGGAKQLDQGLDKAAPSARTLADGLTQLASGSGQLRDGATQLASGTHQLADGAASLDDGLGQLATGAHELATKLAEGAARIPALTPDQTTNAVQVLSAPVDVTMQVENPAHVYGRGLAPMFFSIALWVLGISAFFLVRPITGRVIAGRAGDLRIAITAWLPLAGISVLASWLMLGAAWIGLGLDPVHPGLMIVMVTLVALAFSAVAHLLRTSLGLVATAAMLIVLILQLSSSGGTYPPELLPPFFAAIGHVMPMTYTIDAFRICISGGLMSKLARDAVLMLILLVSCVGLLVLVVHRRRQFTTKDLHPPLG</sequence>
<dbReference type="InterPro" id="IPR017500">
    <property type="entry name" value="Phage_infect_YhgE_N"/>
</dbReference>
<dbReference type="InterPro" id="IPR051328">
    <property type="entry name" value="T7SS_ABC-Transporter"/>
</dbReference>
<dbReference type="OrthoDB" id="9811483at2"/>
<evidence type="ECO:0000256" key="5">
    <source>
        <dbReference type="SAM" id="MobiDB-lite"/>
    </source>
</evidence>
<comment type="caution">
    <text evidence="8">The sequence shown here is derived from an EMBL/GenBank/DDBJ whole genome shotgun (WGS) entry which is preliminary data.</text>
</comment>
<dbReference type="Proteomes" id="UP000290624">
    <property type="component" value="Unassembled WGS sequence"/>
</dbReference>
<reference evidence="8 9" key="1">
    <citation type="submission" date="2018-01" db="EMBL/GenBank/DDBJ databases">
        <title>Lactibacter flavus gen. nov., sp. nov., a novel bacterium of the family Propionibacteriaceae isolated from raw milk and dairy products.</title>
        <authorList>
            <person name="Wenning M."/>
            <person name="Breitenwieser F."/>
            <person name="Huptas C."/>
            <person name="von Neubeck M."/>
            <person name="Busse H.-J."/>
            <person name="Scherer S."/>
        </authorList>
    </citation>
    <scope>NUCLEOTIDE SEQUENCE [LARGE SCALE GENOMIC DNA]</scope>
    <source>
        <strain evidence="8 9">VG341</strain>
    </source>
</reference>
<protein>
    <submittedName>
        <fullName evidence="8">YhgE/Pip domain-containing protein</fullName>
    </submittedName>
</protein>
<dbReference type="Gene3D" id="1.10.287.950">
    <property type="entry name" value="Methyl-accepting chemotaxis protein"/>
    <property type="match status" value="1"/>
</dbReference>
<dbReference type="GO" id="GO:0016020">
    <property type="term" value="C:membrane"/>
    <property type="evidence" value="ECO:0007669"/>
    <property type="project" value="UniProtKB-SubCell"/>
</dbReference>
<evidence type="ECO:0000259" key="7">
    <source>
        <dbReference type="Pfam" id="PF12698"/>
    </source>
</evidence>
<dbReference type="EMBL" id="PPCV01000002">
    <property type="protein sequence ID" value="RXW33092.1"/>
    <property type="molecule type" value="Genomic_DNA"/>
</dbReference>
<organism evidence="8 9">
    <name type="scientific">Propioniciclava flava</name>
    <dbReference type="NCBI Taxonomy" id="2072026"/>
    <lineage>
        <taxon>Bacteria</taxon>
        <taxon>Bacillati</taxon>
        <taxon>Actinomycetota</taxon>
        <taxon>Actinomycetes</taxon>
        <taxon>Propionibacteriales</taxon>
        <taxon>Propionibacteriaceae</taxon>
        <taxon>Propioniciclava</taxon>
    </lineage>
</organism>
<dbReference type="InterPro" id="IPR017501">
    <property type="entry name" value="Phage_infect_YhgE_C"/>
</dbReference>
<feature type="transmembrane region" description="Helical" evidence="6">
    <location>
        <begin position="731"/>
        <end position="750"/>
    </location>
</feature>
<name>A0A4Q2EK37_9ACTN</name>
<comment type="subcellular location">
    <subcellularLocation>
        <location evidence="1">Membrane</location>
        <topology evidence="1">Multi-pass membrane protein</topology>
    </subcellularLocation>
</comment>
<feature type="transmembrane region" description="Helical" evidence="6">
    <location>
        <begin position="612"/>
        <end position="634"/>
    </location>
</feature>
<dbReference type="Gene3D" id="3.40.1710.10">
    <property type="entry name" value="abc type-2 transporter like domain"/>
    <property type="match status" value="1"/>
</dbReference>
<feature type="transmembrane region" description="Helical" evidence="6">
    <location>
        <begin position="640"/>
        <end position="660"/>
    </location>
</feature>
<keyword evidence="3 6" id="KW-1133">Transmembrane helix</keyword>
<feature type="domain" description="ABC-2 type transporter transmembrane" evidence="7">
    <location>
        <begin position="531"/>
        <end position="745"/>
    </location>
</feature>
<proteinExistence type="predicted"/>
<feature type="transmembrane region" description="Helical" evidence="6">
    <location>
        <begin position="74"/>
        <end position="93"/>
    </location>
</feature>
<keyword evidence="2 6" id="KW-0812">Transmembrane</keyword>
<accession>A0A4Q2EK37</accession>
<dbReference type="NCBIfam" id="TIGR03057">
    <property type="entry name" value="xxxLxxG_by_4"/>
    <property type="match status" value="6"/>
</dbReference>
<feature type="transmembrane region" description="Helical" evidence="6">
    <location>
        <begin position="667"/>
        <end position="685"/>
    </location>
</feature>
<feature type="region of interest" description="Disordered" evidence="5">
    <location>
        <begin position="1"/>
        <end position="48"/>
    </location>
</feature>
<dbReference type="NCBIfam" id="TIGR03062">
    <property type="entry name" value="pip_yhgE_Cterm"/>
    <property type="match status" value="1"/>
</dbReference>
<evidence type="ECO:0000256" key="2">
    <source>
        <dbReference type="ARBA" id="ARBA00022692"/>
    </source>
</evidence>
<evidence type="ECO:0000313" key="8">
    <source>
        <dbReference type="EMBL" id="RXW33092.1"/>
    </source>
</evidence>
<dbReference type="Pfam" id="PF12698">
    <property type="entry name" value="ABC2_membrane_3"/>
    <property type="match status" value="1"/>
</dbReference>
<evidence type="ECO:0000313" key="9">
    <source>
        <dbReference type="Proteomes" id="UP000290624"/>
    </source>
</evidence>
<dbReference type="GO" id="GO:0140359">
    <property type="term" value="F:ABC-type transporter activity"/>
    <property type="evidence" value="ECO:0007669"/>
    <property type="project" value="InterPro"/>
</dbReference>
<keyword evidence="9" id="KW-1185">Reference proteome</keyword>
<evidence type="ECO:0000256" key="1">
    <source>
        <dbReference type="ARBA" id="ARBA00004141"/>
    </source>
</evidence>
<dbReference type="PANTHER" id="PTHR43077">
    <property type="entry name" value="TRANSPORT PERMEASE YVFS-RELATED"/>
    <property type="match status" value="1"/>
</dbReference>
<feature type="compositionally biased region" description="Low complexity" evidence="5">
    <location>
        <begin position="32"/>
        <end position="42"/>
    </location>
</feature>
<dbReference type="InterPro" id="IPR013525">
    <property type="entry name" value="ABC2_TM"/>
</dbReference>
<evidence type="ECO:0000256" key="6">
    <source>
        <dbReference type="SAM" id="Phobius"/>
    </source>
</evidence>
<keyword evidence="4 6" id="KW-0472">Membrane</keyword>
<dbReference type="AlphaFoldDB" id="A0A4Q2EK37"/>
<dbReference type="PANTHER" id="PTHR43077:SF5">
    <property type="entry name" value="PHAGE INFECTION PROTEIN"/>
    <property type="match status" value="1"/>
</dbReference>